<dbReference type="SUPFAM" id="SSF57756">
    <property type="entry name" value="Retrovirus zinc finger-like domains"/>
    <property type="match status" value="1"/>
</dbReference>
<dbReference type="GO" id="GO:0071031">
    <property type="term" value="P:nuclear mRNA surveillance of mRNA 3'-end processing"/>
    <property type="evidence" value="ECO:0007669"/>
    <property type="project" value="TreeGrafter"/>
</dbReference>
<comment type="subcellular location">
    <subcellularLocation>
        <location evidence="1">Nucleus</location>
    </subcellularLocation>
</comment>
<dbReference type="InterPro" id="IPR001878">
    <property type="entry name" value="Znf_CCHC"/>
</dbReference>
<keyword evidence="2" id="KW-0479">Metal-binding</keyword>
<dbReference type="SMART" id="SM00343">
    <property type="entry name" value="ZnF_C2HC"/>
    <property type="match status" value="5"/>
</dbReference>
<name>A0AAN6UGG1_9PEZI</name>
<feature type="region of interest" description="Disordered" evidence="8">
    <location>
        <begin position="637"/>
        <end position="706"/>
    </location>
</feature>
<sequence>MEESALSLNSAAGHNVASPKVGETLTQSLPGKKRSASDAEICGDPASAGRGELAEDADTGVDAAASSSKRIKVDGPVEDPPKPHGGWNRGITGGGLRTSFAPSTKDKPRKPLLQRASETPLQPPTESSRSSMTRDLDNLVMPPGNPDFSKRPARGSSWQFRFVNWCIQLMTLNQGAKGLQDHALLRDAWEAWLHSQASIPPVTRAAALRAATDTDLDAEKLQDMFSKALGHEFGGLGVGSPAGVEQSGSPHSEQQPSSGTTPEGSKPASHGSPEGKDWTLPPTPSPSDFEIKQKDQRGWEDKFVEWCKTLGQMNGEKIRVNTPRERNRVAESYLKWIGTVEGLSKSKAATARRAAVQYAQDESAQLTVIFSTTSAAAEPPSMESAPTQPGAATPSPPSAAASAGVENASIGPPDEGDAEYREKYFPGIGPDETFCRMCASRSHNSSGCPKTVCRFCCDPGHRSFSCPSRRRCTKCKQSGHVKEDCHEKLALSPGEMECAFCQSHDHMDESCHELWRSFSPNPDTVRKVRSLPISCYCCGRQGHYGPACGLNPQRPKANAFETWSQANCDQYLDPASSEVAVIFSGPGFDARSEEERPDLGKSIVPKRHIIFEEADDDDEAEAFIRAPVQKSTRFGHITFSKNNNGAENRGGRRPSRQYNESHARPNYSLPPLPPGPPPPPPPSRGYQQGGRRNGGRRARGGGRGNY</sequence>
<dbReference type="GO" id="GO:0003723">
    <property type="term" value="F:RNA binding"/>
    <property type="evidence" value="ECO:0007669"/>
    <property type="project" value="TreeGrafter"/>
</dbReference>
<feature type="compositionally biased region" description="Polar residues" evidence="8">
    <location>
        <begin position="246"/>
        <end position="263"/>
    </location>
</feature>
<feature type="compositionally biased region" description="Low complexity" evidence="8">
    <location>
        <begin position="374"/>
        <end position="404"/>
    </location>
</feature>
<evidence type="ECO:0000259" key="9">
    <source>
        <dbReference type="PROSITE" id="PS50158"/>
    </source>
</evidence>
<evidence type="ECO:0000256" key="5">
    <source>
        <dbReference type="ARBA" id="ARBA00022833"/>
    </source>
</evidence>
<dbReference type="EMBL" id="MU853427">
    <property type="protein sequence ID" value="KAK4131206.1"/>
    <property type="molecule type" value="Genomic_DNA"/>
</dbReference>
<feature type="compositionally biased region" description="Pro residues" evidence="8">
    <location>
        <begin position="668"/>
        <end position="683"/>
    </location>
</feature>
<dbReference type="Proteomes" id="UP001304895">
    <property type="component" value="Unassembled WGS sequence"/>
</dbReference>
<evidence type="ECO:0000256" key="8">
    <source>
        <dbReference type="SAM" id="MobiDB-lite"/>
    </source>
</evidence>
<reference evidence="10" key="1">
    <citation type="journal article" date="2023" name="Mol. Phylogenet. Evol.">
        <title>Genome-scale phylogeny and comparative genomics of the fungal order Sordariales.</title>
        <authorList>
            <person name="Hensen N."/>
            <person name="Bonometti L."/>
            <person name="Westerberg I."/>
            <person name="Brannstrom I.O."/>
            <person name="Guillou S."/>
            <person name="Cros-Aarteil S."/>
            <person name="Calhoun S."/>
            <person name="Haridas S."/>
            <person name="Kuo A."/>
            <person name="Mondo S."/>
            <person name="Pangilinan J."/>
            <person name="Riley R."/>
            <person name="LaButti K."/>
            <person name="Andreopoulos B."/>
            <person name="Lipzen A."/>
            <person name="Chen C."/>
            <person name="Yan M."/>
            <person name="Daum C."/>
            <person name="Ng V."/>
            <person name="Clum A."/>
            <person name="Steindorff A."/>
            <person name="Ohm R.A."/>
            <person name="Martin F."/>
            <person name="Silar P."/>
            <person name="Natvig D.O."/>
            <person name="Lalanne C."/>
            <person name="Gautier V."/>
            <person name="Ament-Velasquez S.L."/>
            <person name="Kruys A."/>
            <person name="Hutchinson M.I."/>
            <person name="Powell A.J."/>
            <person name="Barry K."/>
            <person name="Miller A.N."/>
            <person name="Grigoriev I.V."/>
            <person name="Debuchy R."/>
            <person name="Gladieux P."/>
            <person name="Hiltunen Thoren M."/>
            <person name="Johannesson H."/>
        </authorList>
    </citation>
    <scope>NUCLEOTIDE SEQUENCE</scope>
    <source>
        <strain evidence="10">CBS 123565</strain>
    </source>
</reference>
<accession>A0AAN6UGG1</accession>
<dbReference type="GO" id="GO:0071039">
    <property type="term" value="P:nuclear polyadenylation-dependent CUT catabolic process"/>
    <property type="evidence" value="ECO:0007669"/>
    <property type="project" value="TreeGrafter"/>
</dbReference>
<feature type="domain" description="CCHC-type" evidence="9">
    <location>
        <begin position="470"/>
        <end position="485"/>
    </location>
</feature>
<comment type="caution">
    <text evidence="10">The sequence shown here is derived from an EMBL/GenBank/DDBJ whole genome shotgun (WGS) entry which is preliminary data.</text>
</comment>
<evidence type="ECO:0000256" key="3">
    <source>
        <dbReference type="ARBA" id="ARBA00022737"/>
    </source>
</evidence>
<dbReference type="GO" id="GO:0071035">
    <property type="term" value="P:nuclear polyadenylation-dependent rRNA catabolic process"/>
    <property type="evidence" value="ECO:0007669"/>
    <property type="project" value="TreeGrafter"/>
</dbReference>
<feature type="region of interest" description="Disordered" evidence="8">
    <location>
        <begin position="1"/>
        <end position="153"/>
    </location>
</feature>
<feature type="region of interest" description="Disordered" evidence="8">
    <location>
        <begin position="236"/>
        <end position="295"/>
    </location>
</feature>
<keyword evidence="5" id="KW-0862">Zinc</keyword>
<organism evidence="10 11">
    <name type="scientific">Trichocladium antarcticum</name>
    <dbReference type="NCBI Taxonomy" id="1450529"/>
    <lineage>
        <taxon>Eukaryota</taxon>
        <taxon>Fungi</taxon>
        <taxon>Dikarya</taxon>
        <taxon>Ascomycota</taxon>
        <taxon>Pezizomycotina</taxon>
        <taxon>Sordariomycetes</taxon>
        <taxon>Sordariomycetidae</taxon>
        <taxon>Sordariales</taxon>
        <taxon>Chaetomiaceae</taxon>
        <taxon>Trichocladium</taxon>
    </lineage>
</organism>
<dbReference type="AlphaFoldDB" id="A0AAN6UGG1"/>
<evidence type="ECO:0000256" key="2">
    <source>
        <dbReference type="ARBA" id="ARBA00022723"/>
    </source>
</evidence>
<evidence type="ECO:0000313" key="10">
    <source>
        <dbReference type="EMBL" id="KAK4131206.1"/>
    </source>
</evidence>
<dbReference type="GO" id="GO:0071037">
    <property type="term" value="P:nuclear polyadenylation-dependent snRNA catabolic process"/>
    <property type="evidence" value="ECO:0007669"/>
    <property type="project" value="TreeGrafter"/>
</dbReference>
<feature type="domain" description="CCHC-type" evidence="9">
    <location>
        <begin position="535"/>
        <end position="548"/>
    </location>
</feature>
<feature type="compositionally biased region" description="Polar residues" evidence="8">
    <location>
        <begin position="116"/>
        <end position="131"/>
    </location>
</feature>
<feature type="compositionally biased region" description="Basic and acidic residues" evidence="8">
    <location>
        <begin position="71"/>
        <end position="82"/>
    </location>
</feature>
<dbReference type="GO" id="GO:0071036">
    <property type="term" value="P:nuclear polyadenylation-dependent snoRNA catabolic process"/>
    <property type="evidence" value="ECO:0007669"/>
    <property type="project" value="TreeGrafter"/>
</dbReference>
<keyword evidence="4 7" id="KW-0863">Zinc-finger</keyword>
<dbReference type="PANTHER" id="PTHR46543">
    <property type="entry name" value="ZINC FINGER CCHC DOMAIN-CONTAINING PROTEIN 7"/>
    <property type="match status" value="1"/>
</dbReference>
<feature type="compositionally biased region" description="Gly residues" evidence="8">
    <location>
        <begin position="87"/>
        <end position="96"/>
    </location>
</feature>
<keyword evidence="6" id="KW-0539">Nucleus</keyword>
<evidence type="ECO:0000313" key="11">
    <source>
        <dbReference type="Proteomes" id="UP001304895"/>
    </source>
</evidence>
<dbReference type="PROSITE" id="PS50158">
    <property type="entry name" value="ZF_CCHC"/>
    <property type="match status" value="2"/>
</dbReference>
<reference evidence="10" key="2">
    <citation type="submission" date="2023-05" db="EMBL/GenBank/DDBJ databases">
        <authorList>
            <consortium name="Lawrence Berkeley National Laboratory"/>
            <person name="Steindorff A."/>
            <person name="Hensen N."/>
            <person name="Bonometti L."/>
            <person name="Westerberg I."/>
            <person name="Brannstrom I.O."/>
            <person name="Guillou S."/>
            <person name="Cros-Aarteil S."/>
            <person name="Calhoun S."/>
            <person name="Haridas S."/>
            <person name="Kuo A."/>
            <person name="Mondo S."/>
            <person name="Pangilinan J."/>
            <person name="Riley R."/>
            <person name="Labutti K."/>
            <person name="Andreopoulos B."/>
            <person name="Lipzen A."/>
            <person name="Chen C."/>
            <person name="Yanf M."/>
            <person name="Daum C."/>
            <person name="Ng V."/>
            <person name="Clum A."/>
            <person name="Ohm R."/>
            <person name="Martin F."/>
            <person name="Silar P."/>
            <person name="Natvig D."/>
            <person name="Lalanne C."/>
            <person name="Gautier V."/>
            <person name="Ament-Velasquez S.L."/>
            <person name="Kruys A."/>
            <person name="Hutchinson M.I."/>
            <person name="Powell A.J."/>
            <person name="Barry K."/>
            <person name="Miller A.N."/>
            <person name="Grigoriev I.V."/>
            <person name="Debuchy R."/>
            <person name="Gladieux P."/>
            <person name="Thoren M.H."/>
            <person name="Johannesson H."/>
        </authorList>
    </citation>
    <scope>NUCLEOTIDE SEQUENCE</scope>
    <source>
        <strain evidence="10">CBS 123565</strain>
    </source>
</reference>
<dbReference type="GO" id="GO:0008270">
    <property type="term" value="F:zinc ion binding"/>
    <property type="evidence" value="ECO:0007669"/>
    <property type="project" value="UniProtKB-KW"/>
</dbReference>
<keyword evidence="3" id="KW-0677">Repeat</keyword>
<gene>
    <name evidence="10" type="ORF">BT67DRAFT_451917</name>
</gene>
<feature type="region of interest" description="Disordered" evidence="8">
    <location>
        <begin position="374"/>
        <end position="423"/>
    </location>
</feature>
<protein>
    <recommendedName>
        <fullName evidence="9">CCHC-type domain-containing protein</fullName>
    </recommendedName>
</protein>
<dbReference type="PANTHER" id="PTHR46543:SF1">
    <property type="entry name" value="ZINC FINGER CCHC DOMAIN-CONTAINING PROTEIN 7"/>
    <property type="match status" value="1"/>
</dbReference>
<evidence type="ECO:0000256" key="6">
    <source>
        <dbReference type="ARBA" id="ARBA00023242"/>
    </source>
</evidence>
<keyword evidence="11" id="KW-1185">Reference proteome</keyword>
<dbReference type="GO" id="GO:0071038">
    <property type="term" value="P:TRAMP-dependent tRNA surveillance pathway"/>
    <property type="evidence" value="ECO:0007669"/>
    <property type="project" value="TreeGrafter"/>
</dbReference>
<proteinExistence type="predicted"/>
<dbReference type="Gene3D" id="4.10.60.10">
    <property type="entry name" value="Zinc finger, CCHC-type"/>
    <property type="match status" value="1"/>
</dbReference>
<evidence type="ECO:0000256" key="1">
    <source>
        <dbReference type="ARBA" id="ARBA00004123"/>
    </source>
</evidence>
<dbReference type="GO" id="GO:0031499">
    <property type="term" value="C:TRAMP complex"/>
    <property type="evidence" value="ECO:0007669"/>
    <property type="project" value="TreeGrafter"/>
</dbReference>
<dbReference type="InterPro" id="IPR036875">
    <property type="entry name" value="Znf_CCHC_sf"/>
</dbReference>
<feature type="compositionally biased region" description="Polar residues" evidence="8">
    <location>
        <begin position="1"/>
        <end position="12"/>
    </location>
</feature>
<evidence type="ECO:0000256" key="4">
    <source>
        <dbReference type="ARBA" id="ARBA00022771"/>
    </source>
</evidence>
<evidence type="ECO:0000256" key="7">
    <source>
        <dbReference type="PROSITE-ProRule" id="PRU00047"/>
    </source>
</evidence>
<dbReference type="InterPro" id="IPR051644">
    <property type="entry name" value="TRAMP_AT-DNA-binding"/>
</dbReference>